<keyword evidence="6" id="KW-0408">Iron</keyword>
<reference evidence="10" key="2">
    <citation type="submission" date="2020-09" db="EMBL/GenBank/DDBJ databases">
        <authorList>
            <person name="Sun Q."/>
            <person name="Ohkuma M."/>
        </authorList>
    </citation>
    <scope>NUCLEOTIDE SEQUENCE</scope>
    <source>
        <strain evidence="10">JCM 15325</strain>
    </source>
</reference>
<evidence type="ECO:0000313" key="11">
    <source>
        <dbReference type="Proteomes" id="UP000654670"/>
    </source>
</evidence>
<keyword evidence="5" id="KW-0249">Electron transport</keyword>
<dbReference type="GO" id="GO:0051539">
    <property type="term" value="F:4 iron, 4 sulfur cluster binding"/>
    <property type="evidence" value="ECO:0007669"/>
    <property type="project" value="UniProtKB-KW"/>
</dbReference>
<evidence type="ECO:0000256" key="4">
    <source>
        <dbReference type="ARBA" id="ARBA00022737"/>
    </source>
</evidence>
<keyword evidence="4" id="KW-0677">Repeat</keyword>
<evidence type="ECO:0000256" key="6">
    <source>
        <dbReference type="ARBA" id="ARBA00023004"/>
    </source>
</evidence>
<dbReference type="PANTHER" id="PTHR43034:SF2">
    <property type="entry name" value="ION-TRANSLOCATING OXIDOREDUCTASE COMPLEX SUBUNIT C"/>
    <property type="match status" value="1"/>
</dbReference>
<comment type="caution">
    <text evidence="10">The sequence shown here is derived from an EMBL/GenBank/DDBJ whole genome shotgun (WGS) entry which is preliminary data.</text>
</comment>
<keyword evidence="2" id="KW-0004">4Fe-4S</keyword>
<protein>
    <submittedName>
        <fullName evidence="10">Proline reductase-associated electron transfer protein PrdC</fullName>
    </submittedName>
</protein>
<dbReference type="InterPro" id="IPR031001">
    <property type="entry name" value="PR_assoc_PrdC"/>
</dbReference>
<dbReference type="InterPro" id="IPR011538">
    <property type="entry name" value="Nuo51_FMN-bd"/>
</dbReference>
<dbReference type="Proteomes" id="UP000654670">
    <property type="component" value="Unassembled WGS sequence"/>
</dbReference>
<dbReference type="PANTHER" id="PTHR43034">
    <property type="entry name" value="ION-TRANSLOCATING OXIDOREDUCTASE COMPLEX SUBUNIT C"/>
    <property type="match status" value="1"/>
</dbReference>
<evidence type="ECO:0000259" key="8">
    <source>
        <dbReference type="Pfam" id="PF01512"/>
    </source>
</evidence>
<dbReference type="AlphaFoldDB" id="A0A917S4B8"/>
<proteinExistence type="predicted"/>
<dbReference type="SUPFAM" id="SSF142019">
    <property type="entry name" value="Nqo1 FMN-binding domain-like"/>
    <property type="match status" value="1"/>
</dbReference>
<evidence type="ECO:0000256" key="5">
    <source>
        <dbReference type="ARBA" id="ARBA00022982"/>
    </source>
</evidence>
<dbReference type="InterPro" id="IPR026902">
    <property type="entry name" value="RnfC_N"/>
</dbReference>
<dbReference type="GO" id="GO:0016020">
    <property type="term" value="C:membrane"/>
    <property type="evidence" value="ECO:0007669"/>
    <property type="project" value="InterPro"/>
</dbReference>
<organism evidence="10 11">
    <name type="scientific">Sporolactobacillus putidus</name>
    <dbReference type="NCBI Taxonomy" id="492735"/>
    <lineage>
        <taxon>Bacteria</taxon>
        <taxon>Bacillati</taxon>
        <taxon>Bacillota</taxon>
        <taxon>Bacilli</taxon>
        <taxon>Bacillales</taxon>
        <taxon>Sporolactobacillaceae</taxon>
        <taxon>Sporolactobacillus</taxon>
    </lineage>
</organism>
<dbReference type="RefSeq" id="WP_188803077.1">
    <property type="nucleotide sequence ID" value="NZ_BMOK01000008.1"/>
</dbReference>
<dbReference type="Pfam" id="PF13375">
    <property type="entry name" value="RnfC_N"/>
    <property type="match status" value="1"/>
</dbReference>
<keyword evidence="11" id="KW-1185">Reference proteome</keyword>
<dbReference type="GO" id="GO:0046872">
    <property type="term" value="F:metal ion binding"/>
    <property type="evidence" value="ECO:0007669"/>
    <property type="project" value="UniProtKB-KW"/>
</dbReference>
<keyword evidence="3" id="KW-0479">Metal-binding</keyword>
<evidence type="ECO:0000256" key="1">
    <source>
        <dbReference type="ARBA" id="ARBA00022448"/>
    </source>
</evidence>
<keyword evidence="7" id="KW-0411">Iron-sulfur</keyword>
<dbReference type="Pfam" id="PF01512">
    <property type="entry name" value="Complex1_51K"/>
    <property type="match status" value="1"/>
</dbReference>
<name>A0A917S4B8_9BACL</name>
<feature type="domain" description="RnfC Barrel sandwich hybrid" evidence="9">
    <location>
        <begin position="6"/>
        <end position="57"/>
    </location>
</feature>
<dbReference type="EMBL" id="BMOK01000008">
    <property type="protein sequence ID" value="GGL56676.1"/>
    <property type="molecule type" value="Genomic_DNA"/>
</dbReference>
<feature type="domain" description="NADH-ubiquinone oxidoreductase 51kDa subunit FMN-binding" evidence="8">
    <location>
        <begin position="83"/>
        <end position="225"/>
    </location>
</feature>
<dbReference type="InterPro" id="IPR037225">
    <property type="entry name" value="Nuo51_FMN-bd_sf"/>
</dbReference>
<dbReference type="GO" id="GO:0009055">
    <property type="term" value="F:electron transfer activity"/>
    <property type="evidence" value="ECO:0007669"/>
    <property type="project" value="InterPro"/>
</dbReference>
<keyword evidence="1" id="KW-0813">Transport</keyword>
<gene>
    <name evidence="10" type="primary">prdC</name>
    <name evidence="10" type="ORF">GCM10007968_20810</name>
</gene>
<dbReference type="NCBIfam" id="TIGR04481">
    <property type="entry name" value="PR_assoc_PrdC"/>
    <property type="match status" value="1"/>
</dbReference>
<evidence type="ECO:0000256" key="7">
    <source>
        <dbReference type="ARBA" id="ARBA00023014"/>
    </source>
</evidence>
<dbReference type="InterPro" id="IPR010208">
    <property type="entry name" value="Ion_transpt_RnfC/RsxC"/>
</dbReference>
<accession>A0A917S4B8</accession>
<evidence type="ECO:0000256" key="3">
    <source>
        <dbReference type="ARBA" id="ARBA00022723"/>
    </source>
</evidence>
<evidence type="ECO:0000313" key="10">
    <source>
        <dbReference type="EMBL" id="GGL56676.1"/>
    </source>
</evidence>
<sequence>MSSDYKLLLKQHIGKPDVPCVKEGDQVRRGARIALADGRGPDLHASVSGTVTRVTREFIVIRGKKPDSDSFEQLPDGDFRERIHAAGIVGMGGAGFPTGIKLSQEIAGGTVIANAAECEPILNHNVAQIEADPEEIYRGLLYAMEAVHAMRGVIAIKSRHHKAISLLKNVIDNAHVSVFPVQDLYPAGEERALIRDILDILVPPEERAITARTIVINSETLSRVTQAVELGRPVISKNLTVAGKLHGGPKALTLMDVPIGTRVGDLIAEAGGIDGDYGEIIMDGPFMGRSVTPDDVITKTTGGIIVTMPFLQERSPLGLLVCACSASEDRMREIAKKMDANIAGIERCKHAVWARGGLKCRNPGVCPGQADRVLRLRKAGARALLIGNCSDCSNTVMSLAPKLHMPVHHVTDSAMRAMDLHLIRKLQKQPSN</sequence>
<reference evidence="10" key="1">
    <citation type="journal article" date="2014" name="Int. J. Syst. Evol. Microbiol.">
        <title>Complete genome sequence of Corynebacterium casei LMG S-19264T (=DSM 44701T), isolated from a smear-ripened cheese.</title>
        <authorList>
            <consortium name="US DOE Joint Genome Institute (JGI-PGF)"/>
            <person name="Walter F."/>
            <person name="Albersmeier A."/>
            <person name="Kalinowski J."/>
            <person name="Ruckert C."/>
        </authorList>
    </citation>
    <scope>NUCLEOTIDE SEQUENCE</scope>
    <source>
        <strain evidence="10">JCM 15325</strain>
    </source>
</reference>
<evidence type="ECO:0000256" key="2">
    <source>
        <dbReference type="ARBA" id="ARBA00022485"/>
    </source>
</evidence>
<dbReference type="Gene3D" id="3.40.50.11540">
    <property type="entry name" value="NADH-ubiquinone oxidoreductase 51kDa subunit"/>
    <property type="match status" value="1"/>
</dbReference>
<evidence type="ECO:0000259" key="9">
    <source>
        <dbReference type="Pfam" id="PF13375"/>
    </source>
</evidence>